<dbReference type="Proteomes" id="UP001372526">
    <property type="component" value="Unassembled WGS sequence"/>
</dbReference>
<gene>
    <name evidence="1" type="ORF">WAZ07_10650</name>
</gene>
<dbReference type="NCBIfam" id="NF033536">
    <property type="entry name" value="lasso_PqqD_Bac"/>
    <property type="match status" value="1"/>
</dbReference>
<dbReference type="Gene3D" id="1.10.10.1150">
    <property type="entry name" value="Coenzyme PQQ synthesis protein D (PqqD)"/>
    <property type="match status" value="1"/>
</dbReference>
<organism evidence="1 2">
    <name type="scientific">Bacillus bruguierae</name>
    <dbReference type="NCBI Taxonomy" id="3127667"/>
    <lineage>
        <taxon>Bacteria</taxon>
        <taxon>Bacillati</taxon>
        <taxon>Bacillota</taxon>
        <taxon>Bacilli</taxon>
        <taxon>Bacillales</taxon>
        <taxon>Bacillaceae</taxon>
        <taxon>Bacillus</taxon>
    </lineage>
</organism>
<comment type="caution">
    <text evidence="1">The sequence shown here is derived from an EMBL/GenBank/DDBJ whole genome shotgun (WGS) entry which is preliminary data.</text>
</comment>
<protein>
    <submittedName>
        <fullName evidence="1">Lasso peptide biosynthesis PqqD family chaperone</fullName>
    </submittedName>
</protein>
<dbReference type="RefSeq" id="WP_336472424.1">
    <property type="nucleotide sequence ID" value="NZ_JBAWSX010000005.1"/>
</dbReference>
<dbReference type="Pfam" id="PF05402">
    <property type="entry name" value="PqqD"/>
    <property type="match status" value="1"/>
</dbReference>
<keyword evidence="2" id="KW-1185">Reference proteome</keyword>
<reference evidence="1 2" key="1">
    <citation type="submission" date="2024-01" db="EMBL/GenBank/DDBJ databases">
        <title>Seven novel Bacillus-like species.</title>
        <authorList>
            <person name="Liu G."/>
        </authorList>
    </citation>
    <scope>NUCLEOTIDE SEQUENCE [LARGE SCALE GENOMIC DNA]</scope>
    <source>
        <strain evidence="1 2">FJAT-51639</strain>
    </source>
</reference>
<accession>A0ABU8FGG8</accession>
<dbReference type="InterPro" id="IPR008792">
    <property type="entry name" value="PQQD"/>
</dbReference>
<name>A0ABU8FGG8_9BACI</name>
<sequence>MSKKLLLNQFVAQVPGNIVSDMDGEKVMLSISNGKYYNLGEVGGTIWELIEKPISVTKVITELMQEYEIDQSTCEKQVISFLELLLDEALVEIVEDAAE</sequence>
<evidence type="ECO:0000313" key="2">
    <source>
        <dbReference type="Proteomes" id="UP001372526"/>
    </source>
</evidence>
<dbReference type="EMBL" id="JBAWSX010000005">
    <property type="protein sequence ID" value="MEI4801781.1"/>
    <property type="molecule type" value="Genomic_DNA"/>
</dbReference>
<dbReference type="InterPro" id="IPR041881">
    <property type="entry name" value="PqqD_sf"/>
</dbReference>
<evidence type="ECO:0000313" key="1">
    <source>
        <dbReference type="EMBL" id="MEI4801781.1"/>
    </source>
</evidence>
<proteinExistence type="predicted"/>